<proteinExistence type="predicted"/>
<evidence type="ECO:0000313" key="3">
    <source>
        <dbReference type="Proteomes" id="UP000640583"/>
    </source>
</evidence>
<reference evidence="2" key="1">
    <citation type="submission" date="2020-10" db="EMBL/GenBank/DDBJ databases">
        <title>Paenihalocynthiibacter styelae gen. nov., sp. nov., isolated from stalked sea squirt Styela clava.</title>
        <authorList>
            <person name="Kim Y.-O."/>
            <person name="Yoon J.-H."/>
        </authorList>
    </citation>
    <scope>NUCLEOTIDE SEQUENCE</scope>
    <source>
        <strain evidence="2">MYP1-1</strain>
    </source>
</reference>
<name>A0A8J7LJX3_9RHOB</name>
<gene>
    <name evidence="2" type="ORF">H1D41_03795</name>
</gene>
<dbReference type="EMBL" id="JADCKQ010000002">
    <property type="protein sequence ID" value="MBI1492755.1"/>
    <property type="molecule type" value="Genomic_DNA"/>
</dbReference>
<feature type="transmembrane region" description="Helical" evidence="1">
    <location>
        <begin position="104"/>
        <end position="125"/>
    </location>
</feature>
<evidence type="ECO:0000256" key="1">
    <source>
        <dbReference type="SAM" id="Phobius"/>
    </source>
</evidence>
<feature type="transmembrane region" description="Helical" evidence="1">
    <location>
        <begin position="66"/>
        <end position="84"/>
    </location>
</feature>
<feature type="transmembrane region" description="Helical" evidence="1">
    <location>
        <begin position="35"/>
        <end position="54"/>
    </location>
</feature>
<sequence>MSTNSIAPMTAVWIALFCSVVAVCSAWFLTGFPAVFFYITPLIVGAVLLKEFASSAKNSKTSWLQWIFRCAMALYLADLALSLLTAKERLFKGFIEFAVSHLSYLSPLLSVLFPSLLAIAAIRAFRKAQPK</sequence>
<keyword evidence="1" id="KW-1133">Transmembrane helix</keyword>
<comment type="caution">
    <text evidence="2">The sequence shown here is derived from an EMBL/GenBank/DDBJ whole genome shotgun (WGS) entry which is preliminary data.</text>
</comment>
<accession>A0A8J7LJX3</accession>
<protein>
    <submittedName>
        <fullName evidence="2">Uncharacterized protein</fullName>
    </submittedName>
</protein>
<keyword evidence="3" id="KW-1185">Reference proteome</keyword>
<evidence type="ECO:0000313" key="2">
    <source>
        <dbReference type="EMBL" id="MBI1492755.1"/>
    </source>
</evidence>
<dbReference type="Proteomes" id="UP000640583">
    <property type="component" value="Unassembled WGS sequence"/>
</dbReference>
<organism evidence="2 3">
    <name type="scientific">Halocynthiibacter styelae</name>
    <dbReference type="NCBI Taxonomy" id="2761955"/>
    <lineage>
        <taxon>Bacteria</taxon>
        <taxon>Pseudomonadati</taxon>
        <taxon>Pseudomonadota</taxon>
        <taxon>Alphaproteobacteria</taxon>
        <taxon>Rhodobacterales</taxon>
        <taxon>Paracoccaceae</taxon>
        <taxon>Halocynthiibacter</taxon>
    </lineage>
</organism>
<feature type="transmembrane region" description="Helical" evidence="1">
    <location>
        <begin position="12"/>
        <end position="29"/>
    </location>
</feature>
<keyword evidence="1" id="KW-0472">Membrane</keyword>
<dbReference type="AlphaFoldDB" id="A0A8J7LJX3"/>
<keyword evidence="1" id="KW-0812">Transmembrane</keyword>
<dbReference type="RefSeq" id="WP_228847654.1">
    <property type="nucleotide sequence ID" value="NZ_JADCKQ010000002.1"/>
</dbReference>